<dbReference type="InterPro" id="IPR025716">
    <property type="entry name" value="Post-transcriptional_regulator"/>
</dbReference>
<organism evidence="2 3">
    <name type="scientific">Terribacillus saccharophilus</name>
    <dbReference type="NCBI Taxonomy" id="361277"/>
    <lineage>
        <taxon>Bacteria</taxon>
        <taxon>Bacillati</taxon>
        <taxon>Bacillota</taxon>
        <taxon>Bacilli</taxon>
        <taxon>Bacillales</taxon>
        <taxon>Bacillaceae</taxon>
        <taxon>Terribacillus</taxon>
    </lineage>
</organism>
<dbReference type="Proteomes" id="UP000216013">
    <property type="component" value="Unassembled WGS sequence"/>
</dbReference>
<sequence length="114" mass="13076">MTSLNRTRQVVLGGRNVYETKTVNEWKSEVMPAVISKKEEFHLLGYNKASAADIWSCMEKKVWKKEKDKQKRLYEVVADIMSLNVSVYMGYLTMSVYKEDEDLMASIAAINGQS</sequence>
<comment type="caution">
    <text evidence="2">The sequence shown here is derived from an EMBL/GenBank/DDBJ whole genome shotgun (WGS) entry which is preliminary data.</text>
</comment>
<proteinExistence type="predicted"/>
<accession>A0A268ACQ7</accession>
<protein>
    <recommendedName>
        <fullName evidence="4">Post-transcriptional regulator</fullName>
    </recommendedName>
</protein>
<feature type="transmembrane region" description="Helical" evidence="1">
    <location>
        <begin position="73"/>
        <end position="94"/>
    </location>
</feature>
<evidence type="ECO:0000313" key="3">
    <source>
        <dbReference type="Proteomes" id="UP000216013"/>
    </source>
</evidence>
<keyword evidence="1" id="KW-0472">Membrane</keyword>
<evidence type="ECO:0000256" key="1">
    <source>
        <dbReference type="SAM" id="Phobius"/>
    </source>
</evidence>
<dbReference type="EMBL" id="NPBV01000004">
    <property type="protein sequence ID" value="PAD21914.1"/>
    <property type="molecule type" value="Genomic_DNA"/>
</dbReference>
<keyword evidence="1" id="KW-1133">Transmembrane helix</keyword>
<evidence type="ECO:0000313" key="2">
    <source>
        <dbReference type="EMBL" id="PAD21914.1"/>
    </source>
</evidence>
<gene>
    <name evidence="2" type="ORF">CHH64_06715</name>
</gene>
<evidence type="ECO:0008006" key="4">
    <source>
        <dbReference type="Google" id="ProtNLM"/>
    </source>
</evidence>
<keyword evidence="1" id="KW-0812">Transmembrane</keyword>
<reference evidence="2 3" key="1">
    <citation type="submission" date="2017-07" db="EMBL/GenBank/DDBJ databases">
        <title>Isolation and whole genome analysis of endospore-forming bacteria from heroin.</title>
        <authorList>
            <person name="Kalinowski J."/>
            <person name="Ahrens B."/>
            <person name="Al-Dilaimi A."/>
            <person name="Winkler A."/>
            <person name="Wibberg D."/>
            <person name="Schleenbecker U."/>
            <person name="Ruckert C."/>
            <person name="Wolfel R."/>
            <person name="Grass G."/>
        </authorList>
    </citation>
    <scope>NUCLEOTIDE SEQUENCE [LARGE SCALE GENOMIC DNA]</scope>
    <source>
        <strain evidence="2 3">7528</strain>
    </source>
</reference>
<dbReference type="Pfam" id="PF13797">
    <property type="entry name" value="Post_transc_reg"/>
    <property type="match status" value="1"/>
</dbReference>
<name>A0A268ACQ7_9BACI</name>
<dbReference type="AlphaFoldDB" id="A0A268ACQ7"/>